<evidence type="ECO:0000313" key="2">
    <source>
        <dbReference type="EMBL" id="CAF0992608.1"/>
    </source>
</evidence>
<dbReference type="Gene3D" id="3.40.50.150">
    <property type="entry name" value="Vaccinia Virus protein VP39"/>
    <property type="match status" value="1"/>
</dbReference>
<dbReference type="Proteomes" id="UP000663889">
    <property type="component" value="Unassembled WGS sequence"/>
</dbReference>
<evidence type="ECO:0000259" key="1">
    <source>
        <dbReference type="Pfam" id="PF08241"/>
    </source>
</evidence>
<dbReference type="AlphaFoldDB" id="A0A814G860"/>
<proteinExistence type="predicted"/>
<dbReference type="CDD" id="cd02440">
    <property type="entry name" value="AdoMet_MTases"/>
    <property type="match status" value="1"/>
</dbReference>
<dbReference type="InterPro" id="IPR029063">
    <property type="entry name" value="SAM-dependent_MTases_sf"/>
</dbReference>
<dbReference type="InterPro" id="IPR024079">
    <property type="entry name" value="MetalloPept_cat_dom_sf"/>
</dbReference>
<dbReference type="EMBL" id="CAJNOU010000421">
    <property type="protein sequence ID" value="CAF0992608.1"/>
    <property type="molecule type" value="Genomic_DNA"/>
</dbReference>
<name>A0A814G860_9BILA</name>
<organism evidence="2 3">
    <name type="scientific">Rotaria sordida</name>
    <dbReference type="NCBI Taxonomy" id="392033"/>
    <lineage>
        <taxon>Eukaryota</taxon>
        <taxon>Metazoa</taxon>
        <taxon>Spiralia</taxon>
        <taxon>Gnathifera</taxon>
        <taxon>Rotifera</taxon>
        <taxon>Eurotatoria</taxon>
        <taxon>Bdelloidea</taxon>
        <taxon>Philodinida</taxon>
        <taxon>Philodinidae</taxon>
        <taxon>Rotaria</taxon>
    </lineage>
</organism>
<evidence type="ECO:0000313" key="3">
    <source>
        <dbReference type="Proteomes" id="UP000663889"/>
    </source>
</evidence>
<feature type="domain" description="Methyltransferase type 11" evidence="1">
    <location>
        <begin position="154"/>
        <end position="243"/>
    </location>
</feature>
<comment type="caution">
    <text evidence="2">The sequence shown here is derived from an EMBL/GenBank/DDBJ whole genome shotgun (WGS) entry which is preliminary data.</text>
</comment>
<accession>A0A814G860</accession>
<dbReference type="Gene3D" id="3.40.390.10">
    <property type="entry name" value="Collagenase (Catalytic Domain)"/>
    <property type="match status" value="1"/>
</dbReference>
<reference evidence="2" key="1">
    <citation type="submission" date="2021-02" db="EMBL/GenBank/DDBJ databases">
        <authorList>
            <person name="Nowell W R."/>
        </authorList>
    </citation>
    <scope>NUCLEOTIDE SEQUENCE</scope>
</reference>
<dbReference type="InterPro" id="IPR013216">
    <property type="entry name" value="Methyltransf_11"/>
</dbReference>
<sequence>MLNRQSLTIKPCNHNELTPTKIQHDYVFTRWMGSWEHRFSLWSNRSYSDALLAYIGKIYGQQANIYHYFNRLWNESLYNTIDELDVLNILIERLSKIPGTKASLRKRQETSRIDSRFDELKSIFDKNYNTRFKISTKFNSNELINKESINSYFDLGCGNGLITARIGNYFNINKEYIFGGDVFNSNNQQITYVSIDQNQSIIHLNDRSVNLITCLVTLHHIENIDNILKELARIIQPNGYLIIREHDCKLERSILTKYLHFIHAIMIIGHIGEFSYDYLLNKNEKLTWTEQKKKIIKYTKSIQYKTRQEWQNKLELVGFDLLAIFDYDLNKTTNPQRLFYALYKHIHALLLPSNRIPNDCLTLLEYYYPYTLSSFYEKYMSNKIEQLYLITNELRNLLINNSDNDFVLSIKFHIKPEYLKLYHEISSIKFHIPYEYYLIEDNYLSTAWNIIENFHEELIQPIHTFFEINGYHTIEQGIFLQPTVAELYSNETTRLAALLLIAHELGHALCPCGINQTEREYFADLISLHLIMNYNEQQLNRTLTSNDIKKFFITYVQSECIHINHDMISLMNKQKNFIELYINQILQENEQFQTVFNCSLNKYRQTKKINNLLLELCATCRNKKH</sequence>
<dbReference type="SUPFAM" id="SSF53335">
    <property type="entry name" value="S-adenosyl-L-methionine-dependent methyltransferases"/>
    <property type="match status" value="1"/>
</dbReference>
<dbReference type="Pfam" id="PF08241">
    <property type="entry name" value="Methyltransf_11"/>
    <property type="match status" value="1"/>
</dbReference>
<protein>
    <recommendedName>
        <fullName evidence="1">Methyltransferase type 11 domain-containing protein</fullName>
    </recommendedName>
</protein>
<gene>
    <name evidence="2" type="ORF">SEV965_LOCUS10353</name>
</gene>
<dbReference type="GO" id="GO:0008757">
    <property type="term" value="F:S-adenosylmethionine-dependent methyltransferase activity"/>
    <property type="evidence" value="ECO:0007669"/>
    <property type="project" value="InterPro"/>
</dbReference>
<dbReference type="GO" id="GO:0008237">
    <property type="term" value="F:metallopeptidase activity"/>
    <property type="evidence" value="ECO:0007669"/>
    <property type="project" value="InterPro"/>
</dbReference>